<keyword evidence="7" id="KW-0963">Cytoplasm</keyword>
<feature type="binding site" evidence="7">
    <location>
        <position position="189"/>
    </location>
    <ligand>
        <name>UDP-N-acetyl-alpha-D-muramoyl-L-alanyl-D-glutamate</name>
        <dbReference type="ChEBI" id="CHEBI:83900"/>
    </ligand>
</feature>
<keyword evidence="7" id="KW-0460">Magnesium</keyword>
<dbReference type="GO" id="GO:0005737">
    <property type="term" value="C:cytoplasm"/>
    <property type="evidence" value="ECO:0007669"/>
    <property type="project" value="UniProtKB-SubCell"/>
</dbReference>
<dbReference type="GO" id="GO:0008765">
    <property type="term" value="F:UDP-N-acetylmuramoylalanyl-D-glutamate-2,6-diaminopimelate ligase activity"/>
    <property type="evidence" value="ECO:0007669"/>
    <property type="project" value="UniProtKB-UniRule"/>
</dbReference>
<dbReference type="InterPro" id="IPR035911">
    <property type="entry name" value="MurE/MurF_N"/>
</dbReference>
<dbReference type="NCBIfam" id="NF001124">
    <property type="entry name" value="PRK00139.1-2"/>
    <property type="match status" value="1"/>
</dbReference>
<dbReference type="InterPro" id="IPR004101">
    <property type="entry name" value="Mur_ligase_C"/>
</dbReference>
<feature type="binding site" evidence="7">
    <location>
        <position position="455"/>
    </location>
    <ligand>
        <name>meso-2,6-diaminopimelate</name>
        <dbReference type="ChEBI" id="CHEBI:57791"/>
    </ligand>
</feature>
<keyword evidence="3 7" id="KW-0133">Cell shape</keyword>
<evidence type="ECO:0000256" key="7">
    <source>
        <dbReference type="HAMAP-Rule" id="MF_00208"/>
    </source>
</evidence>
<keyword evidence="4 7" id="KW-0573">Peptidoglycan synthesis</keyword>
<dbReference type="GO" id="GO:0009252">
    <property type="term" value="P:peptidoglycan biosynthetic process"/>
    <property type="evidence" value="ECO:0007669"/>
    <property type="project" value="UniProtKB-UniRule"/>
</dbReference>
<dbReference type="EMBL" id="MFFM01000028">
    <property type="protein sequence ID" value="OGF12896.1"/>
    <property type="molecule type" value="Genomic_DNA"/>
</dbReference>
<evidence type="ECO:0000256" key="4">
    <source>
        <dbReference type="ARBA" id="ARBA00022984"/>
    </source>
</evidence>
<dbReference type="SUPFAM" id="SSF53244">
    <property type="entry name" value="MurD-like peptide ligases, peptide-binding domain"/>
    <property type="match status" value="1"/>
</dbReference>
<feature type="binding site" evidence="7">
    <location>
        <position position="381"/>
    </location>
    <ligand>
        <name>meso-2,6-diaminopimelate</name>
        <dbReference type="ChEBI" id="CHEBI:57791"/>
    </ligand>
</feature>
<dbReference type="SUPFAM" id="SSF53623">
    <property type="entry name" value="MurD-like peptide ligases, catalytic domain"/>
    <property type="match status" value="1"/>
</dbReference>
<sequence>MKTAELIKSCPDQIISRSTLPEDMEISGMHYDSRKIAKGNLFFAISGYQSDGNQFVGQALANGAGLVVSENNKIADDIPWIKVANCRRAMALMSAAYLGRPADRLDMIAVTGTAGKTTTTYLLRSIMKEAGRKTGLLGTINYWILDQKFSAPNTTPESLDLQDLLSRMVSAGADTAIMEASSHGIELDRVAGINFSTAVFTNFSQDHLDFHRDMESYLRSKLKLFQNLWEGATAVINRDDPAAGRVREAVRTKTLTFGIDSQSDVMADKITNTPQGSKFRLKAGDRSVEVNLAIAGRHNIYNALAASAAALSRGLALGDIQAGLEKVDSVAGRFEPVNLGQDFSVIVDYAHTPQELEHLLNAARELNPRRIITVFGCGGDRDRSKRLLMGRAVARNSDIVVLTSDNPRTEDPGQIINDILPGLSGREYILFPDRKEAICKSIELARKGDMVIIAGKGHEDYQILGTAKIHFDDREIAGEALKQRLGV</sequence>
<evidence type="ECO:0000313" key="13">
    <source>
        <dbReference type="Proteomes" id="UP000177230"/>
    </source>
</evidence>
<comment type="caution">
    <text evidence="7">Lacks conserved residue(s) required for the propagation of feature annotation.</text>
</comment>
<dbReference type="InterPro" id="IPR013221">
    <property type="entry name" value="Mur_ligase_cen"/>
</dbReference>
<dbReference type="NCBIfam" id="TIGR01085">
    <property type="entry name" value="murE"/>
    <property type="match status" value="1"/>
</dbReference>
<feature type="binding site" evidence="7">
    <location>
        <position position="33"/>
    </location>
    <ligand>
        <name>UDP-N-acetyl-alpha-D-muramoyl-L-alanyl-D-glutamate</name>
        <dbReference type="ChEBI" id="CHEBI:83900"/>
    </ligand>
</feature>
<comment type="catalytic activity">
    <reaction evidence="7">
        <text>UDP-N-acetyl-alpha-D-muramoyl-L-alanyl-D-glutamate + meso-2,6-diaminopimelate + ATP = UDP-N-acetyl-alpha-D-muramoyl-L-alanyl-gamma-D-glutamyl-meso-2,6-diaminopimelate + ADP + phosphate + H(+)</text>
        <dbReference type="Rhea" id="RHEA:23676"/>
        <dbReference type="ChEBI" id="CHEBI:15378"/>
        <dbReference type="ChEBI" id="CHEBI:30616"/>
        <dbReference type="ChEBI" id="CHEBI:43474"/>
        <dbReference type="ChEBI" id="CHEBI:57791"/>
        <dbReference type="ChEBI" id="CHEBI:83900"/>
        <dbReference type="ChEBI" id="CHEBI:83905"/>
        <dbReference type="ChEBI" id="CHEBI:456216"/>
        <dbReference type="EC" id="6.3.2.13"/>
    </reaction>
</comment>
<dbReference type="InterPro" id="IPR005761">
    <property type="entry name" value="UDP-N-AcMur-Glu-dNH2Pim_ligase"/>
</dbReference>
<feature type="modified residue" description="N6-carboxylysine" evidence="7">
    <location>
        <position position="221"/>
    </location>
</feature>
<dbReference type="GO" id="GO:0008360">
    <property type="term" value="P:regulation of cell shape"/>
    <property type="evidence" value="ECO:0007669"/>
    <property type="project" value="UniProtKB-KW"/>
</dbReference>
<dbReference type="Pfam" id="PF02875">
    <property type="entry name" value="Mur_ligase_C"/>
    <property type="match status" value="1"/>
</dbReference>
<dbReference type="Gene3D" id="3.90.190.20">
    <property type="entry name" value="Mur ligase, C-terminal domain"/>
    <property type="match status" value="1"/>
</dbReference>
<feature type="domain" description="Mur ligase C-terminal" evidence="10">
    <location>
        <begin position="332"/>
        <end position="457"/>
    </location>
</feature>
<protein>
    <recommendedName>
        <fullName evidence="7">UDP-N-acetylmuramoyl-L-alanyl-D-glutamate--2,6-diaminopimelate ligase</fullName>
        <ecNumber evidence="7">6.3.2.13</ecNumber>
    </recommendedName>
    <alternativeName>
        <fullName evidence="7">Meso-A2pm-adding enzyme</fullName>
    </alternativeName>
    <alternativeName>
        <fullName evidence="7">Meso-diaminopimelate-adding enzyme</fullName>
    </alternativeName>
    <alternativeName>
        <fullName evidence="7">UDP-MurNAc-L-Ala-D-Glu:meso-diaminopimelate ligase</fullName>
    </alternativeName>
    <alternativeName>
        <fullName evidence="7">UDP-MurNAc-tripeptide synthetase</fullName>
    </alternativeName>
    <alternativeName>
        <fullName evidence="7">UDP-N-acetylmuramyl-tripeptide synthetase</fullName>
    </alternativeName>
</protein>
<dbReference type="EC" id="6.3.2.13" evidence="7"/>
<evidence type="ECO:0000256" key="8">
    <source>
        <dbReference type="RuleBase" id="RU004135"/>
    </source>
</evidence>
<keyword evidence="2 7" id="KW-0132">Cell division</keyword>
<dbReference type="GO" id="GO:0005524">
    <property type="term" value="F:ATP binding"/>
    <property type="evidence" value="ECO:0007669"/>
    <property type="project" value="UniProtKB-UniRule"/>
</dbReference>
<dbReference type="SUPFAM" id="SSF63418">
    <property type="entry name" value="MurE/MurF N-terminal domain"/>
    <property type="match status" value="1"/>
</dbReference>
<comment type="function">
    <text evidence="7">Catalyzes the addition of meso-diaminopimelic acid to the nucleotide precursor UDP-N-acetylmuramoyl-L-alanyl-D-glutamate (UMAG) in the biosynthesis of bacterial cell-wall peptidoglycan.</text>
</comment>
<reference evidence="12 13" key="1">
    <citation type="journal article" date="2016" name="Nat. Commun.">
        <title>Thousands of microbial genomes shed light on interconnected biogeochemical processes in an aquifer system.</title>
        <authorList>
            <person name="Anantharaman K."/>
            <person name="Brown C.T."/>
            <person name="Hug L.A."/>
            <person name="Sharon I."/>
            <person name="Castelle C.J."/>
            <person name="Probst A.J."/>
            <person name="Thomas B.C."/>
            <person name="Singh A."/>
            <person name="Wilkins M.J."/>
            <person name="Karaoz U."/>
            <person name="Brodie E.L."/>
            <person name="Williams K.H."/>
            <person name="Hubbard S.S."/>
            <person name="Banfield J.F."/>
        </authorList>
    </citation>
    <scope>NUCLEOTIDE SEQUENCE [LARGE SCALE GENOMIC DNA]</scope>
</reference>
<organism evidence="12 13">
    <name type="scientific">Candidatus Edwardsbacteria bacterium GWF2_54_11</name>
    <dbReference type="NCBI Taxonomy" id="1817851"/>
    <lineage>
        <taxon>Bacteria</taxon>
        <taxon>Candidatus Edwardsiibacteriota</taxon>
    </lineage>
</organism>
<comment type="cofactor">
    <cofactor evidence="7">
        <name>Mg(2+)</name>
        <dbReference type="ChEBI" id="CHEBI:18420"/>
    </cofactor>
</comment>
<evidence type="ECO:0000256" key="1">
    <source>
        <dbReference type="ARBA" id="ARBA00005898"/>
    </source>
</evidence>
<feature type="binding site" evidence="7">
    <location>
        <begin position="405"/>
        <end position="408"/>
    </location>
    <ligand>
        <name>meso-2,6-diaminopimelate</name>
        <dbReference type="ChEBI" id="CHEBI:57791"/>
    </ligand>
</feature>
<dbReference type="InterPro" id="IPR036565">
    <property type="entry name" value="Mur-like_cat_sf"/>
</dbReference>
<evidence type="ECO:0000259" key="9">
    <source>
        <dbReference type="Pfam" id="PF01225"/>
    </source>
</evidence>
<comment type="pathway">
    <text evidence="7 8">Cell wall biogenesis; peptidoglycan biosynthesis.</text>
</comment>
<comment type="similarity">
    <text evidence="1 7">Belongs to the MurCDEF family. MurE subfamily.</text>
</comment>
<keyword evidence="7 12" id="KW-0436">Ligase</keyword>
<keyword evidence="7" id="KW-0547">Nucleotide-binding</keyword>
<dbReference type="AlphaFoldDB" id="A0A1F5REL1"/>
<feature type="binding site" evidence="7">
    <location>
        <position position="459"/>
    </location>
    <ligand>
        <name>meso-2,6-diaminopimelate</name>
        <dbReference type="ChEBI" id="CHEBI:57791"/>
    </ligand>
</feature>
<feature type="domain" description="Mur ligase central" evidence="11">
    <location>
        <begin position="110"/>
        <end position="310"/>
    </location>
</feature>
<evidence type="ECO:0000313" key="12">
    <source>
        <dbReference type="EMBL" id="OGF12896.1"/>
    </source>
</evidence>
<dbReference type="PANTHER" id="PTHR23135">
    <property type="entry name" value="MUR LIGASE FAMILY MEMBER"/>
    <property type="match status" value="1"/>
</dbReference>
<accession>A0A1F5REL1</accession>
<feature type="binding site" evidence="7">
    <location>
        <begin position="154"/>
        <end position="155"/>
    </location>
    <ligand>
        <name>UDP-N-acetyl-alpha-D-muramoyl-L-alanyl-D-glutamate</name>
        <dbReference type="ChEBI" id="CHEBI:83900"/>
    </ligand>
</feature>
<proteinExistence type="inferred from homology"/>
<feature type="binding site" evidence="7">
    <location>
        <position position="181"/>
    </location>
    <ligand>
        <name>UDP-N-acetyl-alpha-D-muramoyl-L-alanyl-D-glutamate</name>
        <dbReference type="ChEBI" id="CHEBI:83900"/>
    </ligand>
</feature>
<dbReference type="GO" id="GO:0051301">
    <property type="term" value="P:cell division"/>
    <property type="evidence" value="ECO:0007669"/>
    <property type="project" value="UniProtKB-KW"/>
</dbReference>
<dbReference type="UniPathway" id="UPA00219"/>
<dbReference type="Pfam" id="PF08245">
    <property type="entry name" value="Mur_ligase_M"/>
    <property type="match status" value="1"/>
</dbReference>
<evidence type="ECO:0000256" key="2">
    <source>
        <dbReference type="ARBA" id="ARBA00022618"/>
    </source>
</evidence>
<evidence type="ECO:0000256" key="6">
    <source>
        <dbReference type="ARBA" id="ARBA00023316"/>
    </source>
</evidence>
<feature type="short sequence motif" description="Meso-diaminopimelate recognition motif" evidence="7">
    <location>
        <begin position="405"/>
        <end position="408"/>
    </location>
</feature>
<dbReference type="Proteomes" id="UP000177230">
    <property type="component" value="Unassembled WGS sequence"/>
</dbReference>
<comment type="caution">
    <text evidence="12">The sequence shown here is derived from an EMBL/GenBank/DDBJ whole genome shotgun (WGS) entry which is preliminary data.</text>
</comment>
<evidence type="ECO:0000256" key="5">
    <source>
        <dbReference type="ARBA" id="ARBA00023306"/>
    </source>
</evidence>
<dbReference type="NCBIfam" id="NF001126">
    <property type="entry name" value="PRK00139.1-4"/>
    <property type="match status" value="1"/>
</dbReference>
<dbReference type="GO" id="GO:0000287">
    <property type="term" value="F:magnesium ion binding"/>
    <property type="evidence" value="ECO:0007669"/>
    <property type="project" value="UniProtKB-UniRule"/>
</dbReference>
<name>A0A1F5REL1_9BACT</name>
<dbReference type="Gene3D" id="3.40.1390.10">
    <property type="entry name" value="MurE/MurF, N-terminal domain"/>
    <property type="match status" value="1"/>
</dbReference>
<dbReference type="InterPro" id="IPR036615">
    <property type="entry name" value="Mur_ligase_C_dom_sf"/>
</dbReference>
<gene>
    <name evidence="7" type="primary">murE</name>
    <name evidence="12" type="ORF">A2024_11760</name>
</gene>
<feature type="domain" description="Mur ligase N-terminal catalytic" evidence="9">
    <location>
        <begin position="25"/>
        <end position="85"/>
    </location>
</feature>
<feature type="binding site" evidence="7">
    <location>
        <position position="153"/>
    </location>
    <ligand>
        <name>UDP-N-acetyl-alpha-D-muramoyl-L-alanyl-D-glutamate</name>
        <dbReference type="ChEBI" id="CHEBI:83900"/>
    </ligand>
</feature>
<dbReference type="Pfam" id="PF01225">
    <property type="entry name" value="Mur_ligase"/>
    <property type="match status" value="1"/>
</dbReference>
<keyword evidence="6 7" id="KW-0961">Cell wall biogenesis/degradation</keyword>
<comment type="PTM">
    <text evidence="7">Carboxylation is probably crucial for Mg(2+) binding and, consequently, for the gamma-phosphate positioning of ATP.</text>
</comment>
<dbReference type="GO" id="GO:0071555">
    <property type="term" value="P:cell wall organization"/>
    <property type="evidence" value="ECO:0007669"/>
    <property type="project" value="UniProtKB-KW"/>
</dbReference>
<feature type="binding site" evidence="7">
    <location>
        <begin position="112"/>
        <end position="118"/>
    </location>
    <ligand>
        <name>ATP</name>
        <dbReference type="ChEBI" id="CHEBI:30616"/>
    </ligand>
</feature>
<keyword evidence="5 7" id="KW-0131">Cell cycle</keyword>
<keyword evidence="7" id="KW-0067">ATP-binding</keyword>
<dbReference type="HAMAP" id="MF_00208">
    <property type="entry name" value="MurE"/>
    <property type="match status" value="1"/>
</dbReference>
<dbReference type="PANTHER" id="PTHR23135:SF4">
    <property type="entry name" value="UDP-N-ACETYLMURAMOYL-L-ALANYL-D-GLUTAMATE--2,6-DIAMINOPIMELATE LIGASE MURE HOMOLOG, CHLOROPLASTIC"/>
    <property type="match status" value="1"/>
</dbReference>
<evidence type="ECO:0000259" key="11">
    <source>
        <dbReference type="Pfam" id="PF08245"/>
    </source>
</evidence>
<dbReference type="InterPro" id="IPR000713">
    <property type="entry name" value="Mur_ligase_N"/>
</dbReference>
<comment type="subcellular location">
    <subcellularLocation>
        <location evidence="7 8">Cytoplasm</location>
    </subcellularLocation>
</comment>
<evidence type="ECO:0000259" key="10">
    <source>
        <dbReference type="Pfam" id="PF02875"/>
    </source>
</evidence>
<evidence type="ECO:0000256" key="3">
    <source>
        <dbReference type="ARBA" id="ARBA00022960"/>
    </source>
</evidence>
<dbReference type="Gene3D" id="3.40.1190.10">
    <property type="entry name" value="Mur-like, catalytic domain"/>
    <property type="match status" value="1"/>
</dbReference>